<feature type="domain" description="HTH luxR-type" evidence="2">
    <location>
        <begin position="147"/>
        <end position="212"/>
    </location>
</feature>
<evidence type="ECO:0000313" key="3">
    <source>
        <dbReference type="EMBL" id="EBR4142581.1"/>
    </source>
</evidence>
<dbReference type="Gene3D" id="1.10.10.10">
    <property type="entry name" value="Winged helix-like DNA-binding domain superfamily/Winged helix DNA-binding domain"/>
    <property type="match status" value="1"/>
</dbReference>
<dbReference type="SUPFAM" id="SSF46894">
    <property type="entry name" value="C-terminal effector domain of the bipartite response regulators"/>
    <property type="match status" value="1"/>
</dbReference>
<dbReference type="InterPro" id="IPR036388">
    <property type="entry name" value="WH-like_DNA-bd_sf"/>
</dbReference>
<proteinExistence type="predicted"/>
<dbReference type="InterPro" id="IPR000792">
    <property type="entry name" value="Tscrpt_reg_LuxR_C"/>
</dbReference>
<evidence type="ECO:0000256" key="1">
    <source>
        <dbReference type="ARBA" id="ARBA00023125"/>
    </source>
</evidence>
<dbReference type="EMBL" id="AAGSEK010000028">
    <property type="protein sequence ID" value="EBR4142581.1"/>
    <property type="molecule type" value="Genomic_DNA"/>
</dbReference>
<organism evidence="3">
    <name type="scientific">Salmonella enterica</name>
    <name type="common">Salmonella choleraesuis</name>
    <dbReference type="NCBI Taxonomy" id="28901"/>
    <lineage>
        <taxon>Bacteria</taxon>
        <taxon>Pseudomonadati</taxon>
        <taxon>Pseudomonadota</taxon>
        <taxon>Gammaproteobacteria</taxon>
        <taxon>Enterobacterales</taxon>
        <taxon>Enterobacteriaceae</taxon>
        <taxon>Salmonella</taxon>
    </lineage>
</organism>
<dbReference type="Pfam" id="PF00196">
    <property type="entry name" value="GerE"/>
    <property type="match status" value="1"/>
</dbReference>
<dbReference type="GO" id="GO:0006355">
    <property type="term" value="P:regulation of DNA-templated transcription"/>
    <property type="evidence" value="ECO:0007669"/>
    <property type="project" value="InterPro"/>
</dbReference>
<dbReference type="GO" id="GO:0003677">
    <property type="term" value="F:DNA binding"/>
    <property type="evidence" value="ECO:0007669"/>
    <property type="project" value="UniProtKB-KW"/>
</dbReference>
<dbReference type="InterPro" id="IPR016032">
    <property type="entry name" value="Sig_transdc_resp-reg_C-effctor"/>
</dbReference>
<protein>
    <submittedName>
        <fullName evidence="3">Helix-turn-helix transcriptional regulator</fullName>
    </submittedName>
</protein>
<evidence type="ECO:0000259" key="2">
    <source>
        <dbReference type="PROSITE" id="PS50043"/>
    </source>
</evidence>
<dbReference type="SMART" id="SM00421">
    <property type="entry name" value="HTH_LUXR"/>
    <property type="match status" value="1"/>
</dbReference>
<name>A0A5U7LUR8_SALER</name>
<dbReference type="PROSITE" id="PS50043">
    <property type="entry name" value="HTH_LUXR_2"/>
    <property type="match status" value="1"/>
</dbReference>
<sequence>MGTAECLQDAAPKPHLIFLVNGCTYLRQGLEFLMAEAGCQSLILSVTEPEEILAWPVSRYGRRLVLVSLPPEPVQAARGRFFLWRLEVLRMQGVRTGPLLCLLDGDRGRWNTQLAGYRWLPSGEGVSAVQKILPGLLNSPKMMAPLPVIRNCRLSRRQQYILRETLAGGTVKAMAEELEISELAVFSARTALMTKMGLNNRLELMSLAGVGNGCY</sequence>
<dbReference type="AlphaFoldDB" id="A0A5U7LUR8"/>
<keyword evidence="1" id="KW-0238">DNA-binding</keyword>
<accession>A0A5U7LUR8</accession>
<comment type="caution">
    <text evidence="3">The sequence shown here is derived from an EMBL/GenBank/DDBJ whole genome shotgun (WGS) entry which is preliminary data.</text>
</comment>
<gene>
    <name evidence="3" type="ORF">BVJ40_14790</name>
</gene>
<reference evidence="3" key="1">
    <citation type="submission" date="2018-07" db="EMBL/GenBank/DDBJ databases">
        <authorList>
            <consortium name="PulseNet: The National Subtyping Network for Foodborne Disease Surveillance"/>
            <person name="Tarr C.L."/>
            <person name="Trees E."/>
            <person name="Katz L.S."/>
            <person name="Carleton-Romer H.A."/>
            <person name="Stroika S."/>
            <person name="Kucerova Z."/>
            <person name="Roache K.F."/>
            <person name="Sabol A.L."/>
            <person name="Besser J."/>
            <person name="Gerner-Smidt P."/>
        </authorList>
    </citation>
    <scope>NUCLEOTIDE SEQUENCE</scope>
    <source>
        <strain evidence="3">PNUSAS006765</strain>
    </source>
</reference>